<evidence type="ECO:0000256" key="4">
    <source>
        <dbReference type="ARBA" id="ARBA00022692"/>
    </source>
</evidence>
<feature type="domain" description="TonB-dependent receptor plug" evidence="13">
    <location>
        <begin position="55"/>
        <end position="162"/>
    </location>
</feature>
<dbReference type="InterPro" id="IPR039426">
    <property type="entry name" value="TonB-dep_rcpt-like"/>
</dbReference>
<evidence type="ECO:0000256" key="2">
    <source>
        <dbReference type="ARBA" id="ARBA00022448"/>
    </source>
</evidence>
<comment type="subcellular location">
    <subcellularLocation>
        <location evidence="1 10">Cell outer membrane</location>
        <topology evidence="1 10">Multi-pass membrane protein</topology>
    </subcellularLocation>
</comment>
<organism evidence="14 15">
    <name type="scientific">Geothrix oryzae</name>
    <dbReference type="NCBI Taxonomy" id="2927975"/>
    <lineage>
        <taxon>Bacteria</taxon>
        <taxon>Pseudomonadati</taxon>
        <taxon>Acidobacteriota</taxon>
        <taxon>Holophagae</taxon>
        <taxon>Holophagales</taxon>
        <taxon>Holophagaceae</taxon>
        <taxon>Geothrix</taxon>
    </lineage>
</organism>
<keyword evidence="8" id="KW-0675">Receptor</keyword>
<evidence type="ECO:0000256" key="11">
    <source>
        <dbReference type="RuleBase" id="RU003357"/>
    </source>
</evidence>
<reference evidence="15" key="1">
    <citation type="journal article" date="2023" name="Int. J. Syst. Evol. Microbiol.">
        <title>Mesoterricola silvestris gen. nov., sp. nov., Mesoterricola sediminis sp. nov., Geothrix oryzae sp. nov., Geothrix edaphica sp. nov., Geothrix rubra sp. nov., and Geothrix limicola sp. nov., six novel members of Acidobacteriota isolated from soils.</title>
        <authorList>
            <person name="Itoh H."/>
            <person name="Sugisawa Y."/>
            <person name="Mise K."/>
            <person name="Xu Z."/>
            <person name="Kuniyasu M."/>
            <person name="Ushijima N."/>
            <person name="Kawano K."/>
            <person name="Kobayashi E."/>
            <person name="Shiratori Y."/>
            <person name="Masuda Y."/>
            <person name="Senoo K."/>
        </authorList>
    </citation>
    <scope>NUCLEOTIDE SEQUENCE [LARGE SCALE GENOMIC DNA]</scope>
    <source>
        <strain evidence="15">Red222</strain>
    </source>
</reference>
<keyword evidence="3 10" id="KW-1134">Transmembrane beta strand</keyword>
<evidence type="ECO:0000256" key="10">
    <source>
        <dbReference type="PROSITE-ProRule" id="PRU01360"/>
    </source>
</evidence>
<dbReference type="InterPro" id="IPR000531">
    <property type="entry name" value="Beta-barrel_TonB"/>
</dbReference>
<keyword evidence="15" id="KW-1185">Reference proteome</keyword>
<dbReference type="InterPro" id="IPR037066">
    <property type="entry name" value="Plug_dom_sf"/>
</dbReference>
<evidence type="ECO:0000256" key="3">
    <source>
        <dbReference type="ARBA" id="ARBA00022452"/>
    </source>
</evidence>
<evidence type="ECO:0000256" key="6">
    <source>
        <dbReference type="ARBA" id="ARBA00023077"/>
    </source>
</evidence>
<keyword evidence="5" id="KW-0732">Signal</keyword>
<protein>
    <recommendedName>
        <fullName evidence="16">TonB-dependent receptor</fullName>
    </recommendedName>
</protein>
<dbReference type="Gene3D" id="2.170.130.10">
    <property type="entry name" value="TonB-dependent receptor, plug domain"/>
    <property type="match status" value="1"/>
</dbReference>
<keyword evidence="2 10" id="KW-0813">Transport</keyword>
<evidence type="ECO:0000256" key="9">
    <source>
        <dbReference type="ARBA" id="ARBA00023237"/>
    </source>
</evidence>
<evidence type="ECO:0000256" key="8">
    <source>
        <dbReference type="ARBA" id="ARBA00023170"/>
    </source>
</evidence>
<evidence type="ECO:0000259" key="13">
    <source>
        <dbReference type="Pfam" id="PF07715"/>
    </source>
</evidence>
<evidence type="ECO:0000256" key="1">
    <source>
        <dbReference type="ARBA" id="ARBA00004571"/>
    </source>
</evidence>
<sequence>MNPLTGGLVPRARLLPLLSLPLLGQDSLPPGQQPDDMARLLNTPVIIASRLQQNQEEAPSAVSVVTRTDIERYGWRELADILRTLPGFDFGNDGTALIGLAERGIWAHEGKALLMVNGIQVSPLHNGNVNYYGSYPAELIERVEVIRGPGSAIYGQFAGAAVINLITRSAEDPEAGRFTLRGSSLGAGNFGGGGFLVTNGQFSNGAAISLNVGYQSSPFSRQPYVDTFFTGRSFSQDQGNTRREVTNLFGEVRALGTSVHLVRAAFQEAQVDGGGSGNGNPVLPGLPPGTLGTASRIVQGIRVQRSFAFDHGLSLETRGELLENTGGSVFPQDHNSNGVNHSGTERSRFILDASLHWNLPYPGVLIAGGGLIQDRERSVDLQNQGALRDPKDPTVLLPQQTLQTRYGYLQYTQQAGAFGLTAGGRYEDSDLSNAFAPRLGLTFVQGRFNAKLLYGEAFRSPTLFQTYSTFFAFKGYLRPEIIRSRELELGWRLNGSSVVRLNLYRMSVTRSISFGLDNYNIYYVNAGSTHSKGLEASLEVRNQTWGGFANLSYTRPDGQVDPFFLGSGGNAFLGISPLKVNVGAYLRLGPVQVAPSLLYASAREGQTARSAQSGIAPDDLLPNLVESAPQPGRVIVNLALTWKEWLGVGTEARLSASNLGAANYPILQPYYGAHAPLPANDRMVNLDLVWRF</sequence>
<evidence type="ECO:0000256" key="5">
    <source>
        <dbReference type="ARBA" id="ARBA00022729"/>
    </source>
</evidence>
<dbReference type="PANTHER" id="PTHR30069:SF29">
    <property type="entry name" value="HEMOGLOBIN AND HEMOGLOBIN-HAPTOGLOBIN-BINDING PROTEIN 1-RELATED"/>
    <property type="match status" value="1"/>
</dbReference>
<evidence type="ECO:0000259" key="12">
    <source>
        <dbReference type="Pfam" id="PF00593"/>
    </source>
</evidence>
<dbReference type="Proteomes" id="UP001242010">
    <property type="component" value="Chromosome"/>
</dbReference>
<keyword evidence="4 10" id="KW-0812">Transmembrane</keyword>
<dbReference type="Pfam" id="PF00593">
    <property type="entry name" value="TonB_dep_Rec_b-barrel"/>
    <property type="match status" value="1"/>
</dbReference>
<dbReference type="PANTHER" id="PTHR30069">
    <property type="entry name" value="TONB-DEPENDENT OUTER MEMBRANE RECEPTOR"/>
    <property type="match status" value="1"/>
</dbReference>
<proteinExistence type="inferred from homology"/>
<evidence type="ECO:0008006" key="16">
    <source>
        <dbReference type="Google" id="ProtNLM"/>
    </source>
</evidence>
<evidence type="ECO:0000313" key="15">
    <source>
        <dbReference type="Proteomes" id="UP001242010"/>
    </source>
</evidence>
<dbReference type="Gene3D" id="2.40.170.20">
    <property type="entry name" value="TonB-dependent receptor, beta-barrel domain"/>
    <property type="match status" value="1"/>
</dbReference>
<accession>A0ABM8DTJ0</accession>
<dbReference type="InterPro" id="IPR036942">
    <property type="entry name" value="Beta-barrel_TonB_sf"/>
</dbReference>
<dbReference type="Pfam" id="PF07715">
    <property type="entry name" value="Plug"/>
    <property type="match status" value="1"/>
</dbReference>
<comment type="similarity">
    <text evidence="10 11">Belongs to the TonB-dependent receptor family.</text>
</comment>
<evidence type="ECO:0000313" key="14">
    <source>
        <dbReference type="EMBL" id="BDU70382.1"/>
    </source>
</evidence>
<dbReference type="EMBL" id="AP027079">
    <property type="protein sequence ID" value="BDU70382.1"/>
    <property type="molecule type" value="Genomic_DNA"/>
</dbReference>
<keyword evidence="7 10" id="KW-0472">Membrane</keyword>
<keyword evidence="9 10" id="KW-0998">Cell outer membrane</keyword>
<name>A0ABM8DTJ0_9BACT</name>
<dbReference type="InterPro" id="IPR012910">
    <property type="entry name" value="Plug_dom"/>
</dbReference>
<gene>
    <name evidence="14" type="ORF">GETHOR_24830</name>
</gene>
<feature type="domain" description="TonB-dependent receptor-like beta-barrel" evidence="12">
    <location>
        <begin position="296"/>
        <end position="659"/>
    </location>
</feature>
<dbReference type="SUPFAM" id="SSF56935">
    <property type="entry name" value="Porins"/>
    <property type="match status" value="1"/>
</dbReference>
<evidence type="ECO:0000256" key="7">
    <source>
        <dbReference type="ARBA" id="ARBA00023136"/>
    </source>
</evidence>
<keyword evidence="6 11" id="KW-0798">TonB box</keyword>
<dbReference type="PROSITE" id="PS52016">
    <property type="entry name" value="TONB_DEPENDENT_REC_3"/>
    <property type="match status" value="1"/>
</dbReference>